<evidence type="ECO:0000313" key="2">
    <source>
        <dbReference type="EMBL" id="NIA67574.1"/>
    </source>
</evidence>
<comment type="caution">
    <text evidence="2">The sequence shown here is derived from an EMBL/GenBank/DDBJ whole genome shotgun (WGS) entry which is preliminary data.</text>
</comment>
<sequence>MSDKPGSPGSHPHSNRPNWQVAETADDYIRNVQDGLEPYSERRLAKLLGVSRMAVYRWQAMAEIPESLFEELLAQDKPPSRRELAAIGLALEGKGSNRDVESCPHCGGVLRIRRSWTKETEEIVNDWLKRDAAKSD</sequence>
<protein>
    <submittedName>
        <fullName evidence="2">Uncharacterized protein</fullName>
    </submittedName>
</protein>
<name>A0A967CAP5_9PROT</name>
<dbReference type="GO" id="GO:0003677">
    <property type="term" value="F:DNA binding"/>
    <property type="evidence" value="ECO:0007669"/>
    <property type="project" value="InterPro"/>
</dbReference>
<reference evidence="2" key="1">
    <citation type="submission" date="2020-03" db="EMBL/GenBank/DDBJ databases">
        <title>Genome of Pelagibius litoralis DSM 21314T.</title>
        <authorList>
            <person name="Wang G."/>
        </authorList>
    </citation>
    <scope>NUCLEOTIDE SEQUENCE</scope>
    <source>
        <strain evidence="2">DSM 21314</strain>
    </source>
</reference>
<evidence type="ECO:0000313" key="3">
    <source>
        <dbReference type="Proteomes" id="UP000761264"/>
    </source>
</evidence>
<dbReference type="Proteomes" id="UP000761264">
    <property type="component" value="Unassembled WGS sequence"/>
</dbReference>
<proteinExistence type="predicted"/>
<dbReference type="AlphaFoldDB" id="A0A967CAP5"/>
<feature type="region of interest" description="Disordered" evidence="1">
    <location>
        <begin position="1"/>
        <end position="22"/>
    </location>
</feature>
<evidence type="ECO:0000256" key="1">
    <source>
        <dbReference type="SAM" id="MobiDB-lite"/>
    </source>
</evidence>
<organism evidence="2 3">
    <name type="scientific">Pelagibius litoralis</name>
    <dbReference type="NCBI Taxonomy" id="374515"/>
    <lineage>
        <taxon>Bacteria</taxon>
        <taxon>Pseudomonadati</taxon>
        <taxon>Pseudomonadota</taxon>
        <taxon>Alphaproteobacteria</taxon>
        <taxon>Rhodospirillales</taxon>
        <taxon>Rhodovibrionaceae</taxon>
        <taxon>Pelagibius</taxon>
    </lineage>
</organism>
<dbReference type="InterPro" id="IPR010982">
    <property type="entry name" value="Lambda_DNA-bd_dom_sf"/>
</dbReference>
<gene>
    <name evidence="2" type="ORF">HBA54_03125</name>
</gene>
<dbReference type="RefSeq" id="WP_167221269.1">
    <property type="nucleotide sequence ID" value="NZ_JAAQPH010000002.1"/>
</dbReference>
<accession>A0A967CAP5</accession>
<dbReference type="EMBL" id="JAAQPH010000002">
    <property type="protein sequence ID" value="NIA67574.1"/>
    <property type="molecule type" value="Genomic_DNA"/>
</dbReference>
<dbReference type="Gene3D" id="1.10.260.40">
    <property type="entry name" value="lambda repressor-like DNA-binding domains"/>
    <property type="match status" value="1"/>
</dbReference>
<keyword evidence="3" id="KW-1185">Reference proteome</keyword>